<comment type="caution">
    <text evidence="1">The sequence shown here is derived from an EMBL/GenBank/DDBJ whole genome shotgun (WGS) entry which is preliminary data.</text>
</comment>
<evidence type="ECO:0000313" key="2">
    <source>
        <dbReference type="Proteomes" id="UP001365405"/>
    </source>
</evidence>
<gene>
    <name evidence="1" type="ORF">AACH10_11410</name>
</gene>
<sequence length="209" mass="22047">MSTPLNWHDEAELLGVTARVHFFDPAVVDACIDPVARLLPVLADAGAPPPALQSLIDAGQRLICSAGGLVAQPDGLWRHGDGLLCLVHKGAGRVGEAGNDSRLFDPAQWRSQLRADTLLQCVATAMAVAGHHQLPTLALWRGRNVLVQFDPGSAALECMASLVGAARLYWNAPAGVTPAQLASFCEPRLRALPGLAEHAPLPLLSTLRA</sequence>
<evidence type="ECO:0000313" key="1">
    <source>
        <dbReference type="EMBL" id="MEK8050844.1"/>
    </source>
</evidence>
<keyword evidence="2" id="KW-1185">Reference proteome</keyword>
<proteinExistence type="predicted"/>
<protein>
    <submittedName>
        <fullName evidence="1">Uncharacterized protein</fullName>
    </submittedName>
</protein>
<reference evidence="1 2" key="1">
    <citation type="submission" date="2024-04" db="EMBL/GenBank/DDBJ databases">
        <title>Novel species of the genus Ideonella isolated from streams.</title>
        <authorList>
            <person name="Lu H."/>
        </authorList>
    </citation>
    <scope>NUCLEOTIDE SEQUENCE [LARGE SCALE GENOMIC DNA]</scope>
    <source>
        <strain evidence="1 2">DXS22W</strain>
    </source>
</reference>
<dbReference type="RefSeq" id="WP_341410535.1">
    <property type="nucleotide sequence ID" value="NZ_JBBUTH010000005.1"/>
</dbReference>
<dbReference type="EMBL" id="JBBUTH010000005">
    <property type="protein sequence ID" value="MEK8050844.1"/>
    <property type="molecule type" value="Genomic_DNA"/>
</dbReference>
<dbReference type="Proteomes" id="UP001365405">
    <property type="component" value="Unassembled WGS sequence"/>
</dbReference>
<name>A0ABU9CG44_9BURK</name>
<accession>A0ABU9CG44</accession>
<organism evidence="1 2">
    <name type="scientific">Pseudaquabacterium inlustre</name>
    <dbReference type="NCBI Taxonomy" id="2984192"/>
    <lineage>
        <taxon>Bacteria</taxon>
        <taxon>Pseudomonadati</taxon>
        <taxon>Pseudomonadota</taxon>
        <taxon>Betaproteobacteria</taxon>
        <taxon>Burkholderiales</taxon>
        <taxon>Sphaerotilaceae</taxon>
        <taxon>Pseudaquabacterium</taxon>
    </lineage>
</organism>